<dbReference type="Proteomes" id="UP000001072">
    <property type="component" value="Unassembled WGS sequence"/>
</dbReference>
<sequence>MRARPSKRYKTYSDPQSIAAPFKDGKLFIFAHILSYAIRQLTRNWDEHQY</sequence>
<dbReference type="GeneID" id="18937190"/>
<name>F4RCU7_MELLP</name>
<dbReference type="InParanoid" id="F4RCU7"/>
<dbReference type="VEuPathDB" id="FungiDB:MELLADRAFT_95270"/>
<accession>F4RCU7</accession>
<dbReference type="HOGENOM" id="CLU_3125417_0_0_1"/>
<keyword evidence="2" id="KW-1185">Reference proteome</keyword>
<organism evidence="2">
    <name type="scientific">Melampsora larici-populina (strain 98AG31 / pathotype 3-4-7)</name>
    <name type="common">Poplar leaf rust fungus</name>
    <dbReference type="NCBI Taxonomy" id="747676"/>
    <lineage>
        <taxon>Eukaryota</taxon>
        <taxon>Fungi</taxon>
        <taxon>Dikarya</taxon>
        <taxon>Basidiomycota</taxon>
        <taxon>Pucciniomycotina</taxon>
        <taxon>Pucciniomycetes</taxon>
        <taxon>Pucciniales</taxon>
        <taxon>Melampsoraceae</taxon>
        <taxon>Melampsora</taxon>
    </lineage>
</organism>
<protein>
    <submittedName>
        <fullName evidence="1">Uncharacterized protein</fullName>
    </submittedName>
</protein>
<gene>
    <name evidence="1" type="ORF">MELLADRAFT_95270</name>
</gene>
<dbReference type="EMBL" id="GL883096">
    <property type="protein sequence ID" value="EGG09783.1"/>
    <property type="molecule type" value="Genomic_DNA"/>
</dbReference>
<dbReference type="RefSeq" id="XP_007406837.1">
    <property type="nucleotide sequence ID" value="XM_007406775.1"/>
</dbReference>
<evidence type="ECO:0000313" key="2">
    <source>
        <dbReference type="Proteomes" id="UP000001072"/>
    </source>
</evidence>
<dbReference type="KEGG" id="mlr:MELLADRAFT_95270"/>
<proteinExistence type="predicted"/>
<evidence type="ECO:0000313" key="1">
    <source>
        <dbReference type="EMBL" id="EGG09783.1"/>
    </source>
</evidence>
<reference evidence="2" key="1">
    <citation type="journal article" date="2011" name="Proc. Natl. Acad. Sci. U.S.A.">
        <title>Obligate biotrophy features unraveled by the genomic analysis of rust fungi.</title>
        <authorList>
            <person name="Duplessis S."/>
            <person name="Cuomo C.A."/>
            <person name="Lin Y.-C."/>
            <person name="Aerts A."/>
            <person name="Tisserant E."/>
            <person name="Veneault-Fourrey C."/>
            <person name="Joly D.L."/>
            <person name="Hacquard S."/>
            <person name="Amselem J."/>
            <person name="Cantarel B.L."/>
            <person name="Chiu R."/>
            <person name="Coutinho P.M."/>
            <person name="Feau N."/>
            <person name="Field M."/>
            <person name="Frey P."/>
            <person name="Gelhaye E."/>
            <person name="Goldberg J."/>
            <person name="Grabherr M.G."/>
            <person name="Kodira C.D."/>
            <person name="Kohler A."/>
            <person name="Kuees U."/>
            <person name="Lindquist E.A."/>
            <person name="Lucas S.M."/>
            <person name="Mago R."/>
            <person name="Mauceli E."/>
            <person name="Morin E."/>
            <person name="Murat C."/>
            <person name="Pangilinan J.L."/>
            <person name="Park R."/>
            <person name="Pearson M."/>
            <person name="Quesneville H."/>
            <person name="Rouhier N."/>
            <person name="Sakthikumar S."/>
            <person name="Salamov A.A."/>
            <person name="Schmutz J."/>
            <person name="Selles B."/>
            <person name="Shapiro H."/>
            <person name="Tanguay P."/>
            <person name="Tuskan G.A."/>
            <person name="Henrissat B."/>
            <person name="Van de Peer Y."/>
            <person name="Rouze P."/>
            <person name="Ellis J.G."/>
            <person name="Dodds P.N."/>
            <person name="Schein J.E."/>
            <person name="Zhong S."/>
            <person name="Hamelin R.C."/>
            <person name="Grigoriev I.V."/>
            <person name="Szabo L.J."/>
            <person name="Martin F."/>
        </authorList>
    </citation>
    <scope>NUCLEOTIDE SEQUENCE [LARGE SCALE GENOMIC DNA]</scope>
    <source>
        <strain evidence="2">98AG31 / pathotype 3-4-7</strain>
    </source>
</reference>
<dbReference type="AlphaFoldDB" id="F4RCU7"/>